<keyword evidence="1" id="KW-0812">Transmembrane</keyword>
<dbReference type="EMBL" id="VSSQ01018090">
    <property type="protein sequence ID" value="MPM60988.1"/>
    <property type="molecule type" value="Genomic_DNA"/>
</dbReference>
<evidence type="ECO:0000256" key="1">
    <source>
        <dbReference type="SAM" id="Phobius"/>
    </source>
</evidence>
<protein>
    <submittedName>
        <fullName evidence="2">Uncharacterized protein</fullName>
    </submittedName>
</protein>
<comment type="caution">
    <text evidence="2">The sequence shown here is derived from an EMBL/GenBank/DDBJ whole genome shotgun (WGS) entry which is preliminary data.</text>
</comment>
<reference evidence="2" key="1">
    <citation type="submission" date="2019-08" db="EMBL/GenBank/DDBJ databases">
        <authorList>
            <person name="Kucharzyk K."/>
            <person name="Murdoch R.W."/>
            <person name="Higgins S."/>
            <person name="Loffler F."/>
        </authorList>
    </citation>
    <scope>NUCLEOTIDE SEQUENCE</scope>
</reference>
<keyword evidence="1" id="KW-0472">Membrane</keyword>
<dbReference type="AlphaFoldDB" id="A0A645B7G1"/>
<gene>
    <name evidence="2" type="ORF">SDC9_107842</name>
</gene>
<proteinExistence type="predicted"/>
<name>A0A645B7G1_9ZZZZ</name>
<feature type="transmembrane region" description="Helical" evidence="1">
    <location>
        <begin position="16"/>
        <end position="38"/>
    </location>
</feature>
<organism evidence="2">
    <name type="scientific">bioreactor metagenome</name>
    <dbReference type="NCBI Taxonomy" id="1076179"/>
    <lineage>
        <taxon>unclassified sequences</taxon>
        <taxon>metagenomes</taxon>
        <taxon>ecological metagenomes</taxon>
    </lineage>
</organism>
<sequence length="61" mass="6577">MGGWVIIGDIFDKEKLLRAGFCIGIRAALSTIIVILLLKVHAGQSCPTVVIVEKNRLCIVA</sequence>
<evidence type="ECO:0000313" key="2">
    <source>
        <dbReference type="EMBL" id="MPM60988.1"/>
    </source>
</evidence>
<keyword evidence="1" id="KW-1133">Transmembrane helix</keyword>
<accession>A0A645B7G1</accession>